<dbReference type="InterPro" id="IPR010730">
    <property type="entry name" value="HET"/>
</dbReference>
<protein>
    <submittedName>
        <fullName evidence="2">Heterokaryon incompatibility protein-domain-containing protein</fullName>
    </submittedName>
</protein>
<evidence type="ECO:0000313" key="3">
    <source>
        <dbReference type="Proteomes" id="UP001321749"/>
    </source>
</evidence>
<sequence length="703" mass="78891">MATLEASTVCERCGEIFKHAGSLLVTGPPEDKAPRILRFDKLYQAQIQSNMDLSKCHMCSLLGTSLSNCDADTSDNKSGEQFVLEVARGDMHGFLRSDAVYVSLMSYDSDSKVSCWYGLLAEIETAKNPRSPTHVCVLKSPVTWSSETLNRIRSWLGSCIESHGDCPKPGSGGGTLPRRLIDVMPVPPGIVQGWASDDGTSDDFDLLSLEQSPNVRIVSSQSLAPDTPYLTLSHRWGDPPKLLLTKATSFLLQDNIASYLLACDEAAVFRHAIHVTRGLGFRFLWIDALCIMQDDEAEKTQDIMQMDAVYCNSSLNISAVEGRVREGLMFRRNLFKTNPCQVTVRIPKLGHHVNLVAFHGRDSLGPNEGPLNKRGWVFQERALSPRVAHFTEHQMYWECNTLQATETLPQGLQLEDSTPLSRSNMGTMIFSSTIEKLKEQWCEVTGHYSGTTLTFPSDRLVALSALSKRFCMAMGREPSDYLAGIWKNDLPLSLLWFQENGGLDASYNQSHGATATAITPQAPTWSWASLMVSVAWVEDSPSLAATAEVLDTQVTRISANFFDGLHFCRLRIRGWLCKFRRYVKDESAWIHVSENCEFEELVSYGVRRGIDMIWDTSRWPVATTHSDCVDDKENAGERTERGIVLWRMTERGTYTRIGYFMMPSTIYYRGSKMEDSFKGNLNTLSQEDYLERHSDGKYTIDIL</sequence>
<dbReference type="PANTHER" id="PTHR33112">
    <property type="entry name" value="DOMAIN PROTEIN, PUTATIVE-RELATED"/>
    <property type="match status" value="1"/>
</dbReference>
<feature type="domain" description="Heterokaryon incompatibility" evidence="1">
    <location>
        <begin position="229"/>
        <end position="380"/>
    </location>
</feature>
<keyword evidence="3" id="KW-1185">Reference proteome</keyword>
<evidence type="ECO:0000313" key="2">
    <source>
        <dbReference type="EMBL" id="KAK4461490.1"/>
    </source>
</evidence>
<comment type="caution">
    <text evidence="2">The sequence shown here is derived from an EMBL/GenBank/DDBJ whole genome shotgun (WGS) entry which is preliminary data.</text>
</comment>
<dbReference type="Pfam" id="PF06985">
    <property type="entry name" value="HET"/>
    <property type="match status" value="1"/>
</dbReference>
<reference evidence="2" key="1">
    <citation type="journal article" date="2023" name="Mol. Phylogenet. Evol.">
        <title>Genome-scale phylogeny and comparative genomics of the fungal order Sordariales.</title>
        <authorList>
            <person name="Hensen N."/>
            <person name="Bonometti L."/>
            <person name="Westerberg I."/>
            <person name="Brannstrom I.O."/>
            <person name="Guillou S."/>
            <person name="Cros-Aarteil S."/>
            <person name="Calhoun S."/>
            <person name="Haridas S."/>
            <person name="Kuo A."/>
            <person name="Mondo S."/>
            <person name="Pangilinan J."/>
            <person name="Riley R."/>
            <person name="LaButti K."/>
            <person name="Andreopoulos B."/>
            <person name="Lipzen A."/>
            <person name="Chen C."/>
            <person name="Yan M."/>
            <person name="Daum C."/>
            <person name="Ng V."/>
            <person name="Clum A."/>
            <person name="Steindorff A."/>
            <person name="Ohm R.A."/>
            <person name="Martin F."/>
            <person name="Silar P."/>
            <person name="Natvig D.O."/>
            <person name="Lalanne C."/>
            <person name="Gautier V."/>
            <person name="Ament-Velasquez S.L."/>
            <person name="Kruys A."/>
            <person name="Hutchinson M.I."/>
            <person name="Powell A.J."/>
            <person name="Barry K."/>
            <person name="Miller A.N."/>
            <person name="Grigoriev I.V."/>
            <person name="Debuchy R."/>
            <person name="Gladieux P."/>
            <person name="Hiltunen Thoren M."/>
            <person name="Johannesson H."/>
        </authorList>
    </citation>
    <scope>NUCLEOTIDE SEQUENCE</scope>
    <source>
        <strain evidence="2">PSN324</strain>
    </source>
</reference>
<evidence type="ECO:0000259" key="1">
    <source>
        <dbReference type="Pfam" id="PF06985"/>
    </source>
</evidence>
<name>A0AAV9HMY8_9PEZI</name>
<accession>A0AAV9HMY8</accession>
<reference evidence="2" key="2">
    <citation type="submission" date="2023-06" db="EMBL/GenBank/DDBJ databases">
        <authorList>
            <consortium name="Lawrence Berkeley National Laboratory"/>
            <person name="Mondo S.J."/>
            <person name="Hensen N."/>
            <person name="Bonometti L."/>
            <person name="Westerberg I."/>
            <person name="Brannstrom I.O."/>
            <person name="Guillou S."/>
            <person name="Cros-Aarteil S."/>
            <person name="Calhoun S."/>
            <person name="Haridas S."/>
            <person name="Kuo A."/>
            <person name="Pangilinan J."/>
            <person name="Riley R."/>
            <person name="Labutti K."/>
            <person name="Andreopoulos B."/>
            <person name="Lipzen A."/>
            <person name="Chen C."/>
            <person name="Yanf M."/>
            <person name="Daum C."/>
            <person name="Ng V."/>
            <person name="Clum A."/>
            <person name="Steindorff A."/>
            <person name="Ohm R."/>
            <person name="Martin F."/>
            <person name="Silar P."/>
            <person name="Natvig D."/>
            <person name="Lalanne C."/>
            <person name="Gautier V."/>
            <person name="Ament-Velasquez S.L."/>
            <person name="Kruys A."/>
            <person name="Hutchinson M.I."/>
            <person name="Powell A.J."/>
            <person name="Barry K."/>
            <person name="Miller A.N."/>
            <person name="Grigoriev I.V."/>
            <person name="Debuchy R."/>
            <person name="Gladieux P."/>
            <person name="Thoren M.H."/>
            <person name="Johannesson H."/>
        </authorList>
    </citation>
    <scope>NUCLEOTIDE SEQUENCE</scope>
    <source>
        <strain evidence="2">PSN324</strain>
    </source>
</reference>
<dbReference type="EMBL" id="MU864990">
    <property type="protein sequence ID" value="KAK4461490.1"/>
    <property type="molecule type" value="Genomic_DNA"/>
</dbReference>
<organism evidence="2 3">
    <name type="scientific">Cladorrhinum samala</name>
    <dbReference type="NCBI Taxonomy" id="585594"/>
    <lineage>
        <taxon>Eukaryota</taxon>
        <taxon>Fungi</taxon>
        <taxon>Dikarya</taxon>
        <taxon>Ascomycota</taxon>
        <taxon>Pezizomycotina</taxon>
        <taxon>Sordariomycetes</taxon>
        <taxon>Sordariomycetidae</taxon>
        <taxon>Sordariales</taxon>
        <taxon>Podosporaceae</taxon>
        <taxon>Cladorrhinum</taxon>
    </lineage>
</organism>
<dbReference type="Proteomes" id="UP001321749">
    <property type="component" value="Unassembled WGS sequence"/>
</dbReference>
<dbReference type="AlphaFoldDB" id="A0AAV9HMY8"/>
<dbReference type="PANTHER" id="PTHR33112:SF10">
    <property type="entry name" value="TOL"/>
    <property type="match status" value="1"/>
</dbReference>
<proteinExistence type="predicted"/>
<gene>
    <name evidence="2" type="ORF">QBC42DRAFT_338991</name>
</gene>